<sequence>MGLLGTAPSTKKPSIAGWSGGRSQHRMGGGKVVDGLAHAGILGQRRVNSSGRSPDDLQALPAVEISLTPHELTPNSKIRFIPKYNYIYLHNLPGSAHRARPLVYLDALAGRV</sequence>
<reference evidence="2" key="1">
    <citation type="submission" date="2021-05" db="EMBL/GenBank/DDBJ databases">
        <authorList>
            <person name="Alioto T."/>
            <person name="Alioto T."/>
            <person name="Gomez Garrido J."/>
        </authorList>
    </citation>
    <scope>NUCLEOTIDE SEQUENCE</scope>
</reference>
<name>A0A8D8BQR9_CULPI</name>
<proteinExistence type="predicted"/>
<dbReference type="EMBL" id="HBUE01085578">
    <property type="protein sequence ID" value="CAG6479540.1"/>
    <property type="molecule type" value="Transcribed_RNA"/>
</dbReference>
<feature type="region of interest" description="Disordered" evidence="1">
    <location>
        <begin position="1"/>
        <end position="30"/>
    </location>
</feature>
<dbReference type="EMBL" id="HBUE01347263">
    <property type="protein sequence ID" value="CAG6601458.1"/>
    <property type="molecule type" value="Transcribed_RNA"/>
</dbReference>
<dbReference type="AlphaFoldDB" id="A0A8D8BQR9"/>
<organism evidence="2">
    <name type="scientific">Culex pipiens</name>
    <name type="common">House mosquito</name>
    <dbReference type="NCBI Taxonomy" id="7175"/>
    <lineage>
        <taxon>Eukaryota</taxon>
        <taxon>Metazoa</taxon>
        <taxon>Ecdysozoa</taxon>
        <taxon>Arthropoda</taxon>
        <taxon>Hexapoda</taxon>
        <taxon>Insecta</taxon>
        <taxon>Pterygota</taxon>
        <taxon>Neoptera</taxon>
        <taxon>Endopterygota</taxon>
        <taxon>Diptera</taxon>
        <taxon>Nematocera</taxon>
        <taxon>Culicoidea</taxon>
        <taxon>Culicidae</taxon>
        <taxon>Culicinae</taxon>
        <taxon>Culicini</taxon>
        <taxon>Culex</taxon>
        <taxon>Culex</taxon>
    </lineage>
</organism>
<protein>
    <submittedName>
        <fullName evidence="2">(northern house mosquito) hypothetical protein</fullName>
    </submittedName>
</protein>
<dbReference type="EMBL" id="HBUE01240250">
    <property type="protein sequence ID" value="CAG6549193.1"/>
    <property type="molecule type" value="Transcribed_RNA"/>
</dbReference>
<evidence type="ECO:0000256" key="1">
    <source>
        <dbReference type="SAM" id="MobiDB-lite"/>
    </source>
</evidence>
<accession>A0A8D8BQR9</accession>
<evidence type="ECO:0000313" key="2">
    <source>
        <dbReference type="EMBL" id="CAG6479540.1"/>
    </source>
</evidence>